<dbReference type="GO" id="GO:0051301">
    <property type="term" value="P:cell division"/>
    <property type="evidence" value="ECO:0007669"/>
    <property type="project" value="UniProtKB-KW"/>
</dbReference>
<dbReference type="GO" id="GO:0005737">
    <property type="term" value="C:cytoplasm"/>
    <property type="evidence" value="ECO:0007669"/>
    <property type="project" value="UniProtKB-SubCell"/>
</dbReference>
<dbReference type="Proteomes" id="UP001180020">
    <property type="component" value="Unassembled WGS sequence"/>
</dbReference>
<evidence type="ECO:0000259" key="10">
    <source>
        <dbReference type="PROSITE" id="PS51294"/>
    </source>
</evidence>
<comment type="subcellular location">
    <subcellularLocation>
        <location evidence="2">Cytoplasm</location>
    </subcellularLocation>
    <subcellularLocation>
        <location evidence="1">Nucleus</location>
    </subcellularLocation>
</comment>
<keyword evidence="12" id="KW-1185">Reference proteome</keyword>
<feature type="domain" description="HTH myb-type" evidence="10">
    <location>
        <begin position="582"/>
        <end position="627"/>
    </location>
</feature>
<organism evidence="11 12">
    <name type="scientific">Acorus calamus</name>
    <name type="common">Sweet flag</name>
    <dbReference type="NCBI Taxonomy" id="4465"/>
    <lineage>
        <taxon>Eukaryota</taxon>
        <taxon>Viridiplantae</taxon>
        <taxon>Streptophyta</taxon>
        <taxon>Embryophyta</taxon>
        <taxon>Tracheophyta</taxon>
        <taxon>Spermatophyta</taxon>
        <taxon>Magnoliopsida</taxon>
        <taxon>Liliopsida</taxon>
        <taxon>Acoraceae</taxon>
        <taxon>Acorus</taxon>
    </lineage>
</organism>
<dbReference type="GO" id="GO:0006611">
    <property type="term" value="P:protein export from nucleus"/>
    <property type="evidence" value="ECO:0007669"/>
    <property type="project" value="TreeGrafter"/>
</dbReference>
<comment type="similarity">
    <text evidence="3">Belongs to the exportin family.</text>
</comment>
<accession>A0AAV9C7H3</accession>
<comment type="caution">
    <text evidence="11">The sequence shown here is derived from an EMBL/GenBank/DDBJ whole genome shotgun (WGS) entry which is preliminary data.</text>
</comment>
<dbReference type="Gene3D" id="1.25.10.10">
    <property type="entry name" value="Leucine-rich Repeat Variant"/>
    <property type="match status" value="1"/>
</dbReference>
<dbReference type="Pfam" id="PF00249">
    <property type="entry name" value="Myb_DNA-binding"/>
    <property type="match status" value="1"/>
</dbReference>
<dbReference type="AlphaFoldDB" id="A0AAV9C7H3"/>
<dbReference type="InterPro" id="IPR011989">
    <property type="entry name" value="ARM-like"/>
</dbReference>
<dbReference type="GO" id="GO:0005049">
    <property type="term" value="F:nuclear export signal receptor activity"/>
    <property type="evidence" value="ECO:0007669"/>
    <property type="project" value="InterPro"/>
</dbReference>
<dbReference type="EMBL" id="JAUJYO010000021">
    <property type="protein sequence ID" value="KAK1284224.1"/>
    <property type="molecule type" value="Genomic_DNA"/>
</dbReference>
<dbReference type="SUPFAM" id="SSF46689">
    <property type="entry name" value="Homeodomain-like"/>
    <property type="match status" value="1"/>
</dbReference>
<evidence type="ECO:0000256" key="5">
    <source>
        <dbReference type="ARBA" id="ARBA00022490"/>
    </source>
</evidence>
<keyword evidence="5" id="KW-0963">Cytoplasm</keyword>
<dbReference type="InterPro" id="IPR009057">
    <property type="entry name" value="Homeodomain-like_sf"/>
</dbReference>
<protein>
    <submittedName>
        <fullName evidence="11">Cell division cycle 5-like protein</fullName>
    </submittedName>
</protein>
<dbReference type="InterPro" id="IPR044189">
    <property type="entry name" value="XPO4/7-like"/>
</dbReference>
<evidence type="ECO:0000313" key="12">
    <source>
        <dbReference type="Proteomes" id="UP001180020"/>
    </source>
</evidence>
<dbReference type="Gene3D" id="1.10.10.60">
    <property type="entry name" value="Homeodomain-like"/>
    <property type="match status" value="1"/>
</dbReference>
<dbReference type="PANTHER" id="PTHR12596:SF1">
    <property type="entry name" value="EXPORTIN-4"/>
    <property type="match status" value="1"/>
</dbReference>
<keyword evidence="11" id="KW-0131">Cell cycle</keyword>
<proteinExistence type="inferred from homology"/>
<dbReference type="CDD" id="cd11659">
    <property type="entry name" value="SANT_CDC5_II"/>
    <property type="match status" value="1"/>
</dbReference>
<dbReference type="InterPro" id="IPR001005">
    <property type="entry name" value="SANT/Myb"/>
</dbReference>
<dbReference type="GO" id="GO:0003677">
    <property type="term" value="F:DNA binding"/>
    <property type="evidence" value="ECO:0007669"/>
    <property type="project" value="UniProtKB-KW"/>
</dbReference>
<evidence type="ECO:0000256" key="4">
    <source>
        <dbReference type="ARBA" id="ARBA00022448"/>
    </source>
</evidence>
<reference evidence="11" key="2">
    <citation type="submission" date="2023-06" db="EMBL/GenBank/DDBJ databases">
        <authorList>
            <person name="Ma L."/>
            <person name="Liu K.-W."/>
            <person name="Li Z."/>
            <person name="Hsiao Y.-Y."/>
            <person name="Qi Y."/>
            <person name="Fu T."/>
            <person name="Tang G."/>
            <person name="Zhang D."/>
            <person name="Sun W.-H."/>
            <person name="Liu D.-K."/>
            <person name="Li Y."/>
            <person name="Chen G.-Z."/>
            <person name="Liu X.-D."/>
            <person name="Liao X.-Y."/>
            <person name="Jiang Y.-T."/>
            <person name="Yu X."/>
            <person name="Hao Y."/>
            <person name="Huang J."/>
            <person name="Zhao X.-W."/>
            <person name="Ke S."/>
            <person name="Chen Y.-Y."/>
            <person name="Wu W.-L."/>
            <person name="Hsu J.-L."/>
            <person name="Lin Y.-F."/>
            <person name="Huang M.-D."/>
            <person name="Li C.-Y."/>
            <person name="Huang L."/>
            <person name="Wang Z.-W."/>
            <person name="Zhao X."/>
            <person name="Zhong W.-Y."/>
            <person name="Peng D.-H."/>
            <person name="Ahmad S."/>
            <person name="Lan S."/>
            <person name="Zhang J.-S."/>
            <person name="Tsai W.-C."/>
            <person name="Van De Peer Y."/>
            <person name="Liu Z.-J."/>
        </authorList>
    </citation>
    <scope>NUCLEOTIDE SEQUENCE</scope>
    <source>
        <strain evidence="11">CP</strain>
        <tissue evidence="11">Leaves</tissue>
    </source>
</reference>
<evidence type="ECO:0000256" key="2">
    <source>
        <dbReference type="ARBA" id="ARBA00004496"/>
    </source>
</evidence>
<dbReference type="GO" id="GO:0005643">
    <property type="term" value="C:nuclear pore"/>
    <property type="evidence" value="ECO:0007669"/>
    <property type="project" value="TreeGrafter"/>
</dbReference>
<keyword evidence="4" id="KW-0813">Transport</keyword>
<evidence type="ECO:0000256" key="6">
    <source>
        <dbReference type="ARBA" id="ARBA00022927"/>
    </source>
</evidence>
<evidence type="ECO:0000256" key="7">
    <source>
        <dbReference type="ARBA" id="ARBA00023125"/>
    </source>
</evidence>
<dbReference type="FunFam" id="1.10.10.60:FF:000091">
    <property type="entry name" value="CDC5 cell division cycle 5-like"/>
    <property type="match status" value="1"/>
</dbReference>
<dbReference type="PROSITE" id="PS50090">
    <property type="entry name" value="MYB_LIKE"/>
    <property type="match status" value="1"/>
</dbReference>
<name>A0AAV9C7H3_ACOCL</name>
<sequence>MMSSFGRGASEAELSQLRSTMEAIEVACFSIQNVHPNSVETLSPISFFRRFHTMAERVYHKYEEQAAAAIQDAALREWGFLAAEDKRSLITFCLCYSMEHASSADAYVQAKVSSIGALLMKRGWMELSAAEKDAFFSEVNRAIHGAHGVDAQFAGISFLESLVCEFSPSTSSAIGLPVEFYEQCGASLELDYLQKFYCWAQEAALNVTDKAIGLVATVTELKVFSAALRLMFQIMNWEFRSTANGAYNSSNCRTMLSSGFRRHAVLLTKYECVLVEPGPTWRDVLISSGHIDWLLRVYGVLRQKLASDKIWSDSPLAVSARQLIVQFCSLTGSIFPLDDGQMQKKHLLQLLSAIIQWIDPPDVVIAAIKDGASESELLDGCHALLSIATLTSTELFDDLLKSFRNYGTLQLLSSLTCEVVKAHALANDEEVEWCSEPLDVLLETWSILFGQTDLDKKVLASDGIDAAAKLFYTIVDSQLKAAAASAFDAEDDAEHFHASVSKRDERFSLYAIIARVAADITIPLLMRLLSERFALLHQGKGITDPTCTLEEIYWILLMAGHVLTDPGEGETPLVPEALETEWTREEDERLLHLAKLMPTQWSTIAPIVGRTPSQCLERYEKLLDAACVKDENYELGDDPRKLSPW</sequence>
<keyword evidence="8" id="KW-0539">Nucleus</keyword>
<keyword evidence="11" id="KW-0132">Cell division</keyword>
<feature type="domain" description="Myb-like" evidence="9">
    <location>
        <begin position="574"/>
        <end position="623"/>
    </location>
</feature>
<evidence type="ECO:0000256" key="3">
    <source>
        <dbReference type="ARBA" id="ARBA00009466"/>
    </source>
</evidence>
<dbReference type="InterPro" id="IPR017930">
    <property type="entry name" value="Myb_dom"/>
</dbReference>
<evidence type="ECO:0000256" key="8">
    <source>
        <dbReference type="ARBA" id="ARBA00023242"/>
    </source>
</evidence>
<dbReference type="PROSITE" id="PS51294">
    <property type="entry name" value="HTH_MYB"/>
    <property type="match status" value="1"/>
</dbReference>
<dbReference type="PANTHER" id="PTHR12596">
    <property type="entry name" value="EXPORTIN 4,7-RELATED"/>
    <property type="match status" value="1"/>
</dbReference>
<gene>
    <name evidence="11" type="primary">CDC5</name>
    <name evidence="11" type="ORF">QJS10_CPB21g00070</name>
</gene>
<keyword evidence="6" id="KW-0653">Protein transport</keyword>
<dbReference type="SMART" id="SM00717">
    <property type="entry name" value="SANT"/>
    <property type="match status" value="1"/>
</dbReference>
<evidence type="ECO:0000313" key="11">
    <source>
        <dbReference type="EMBL" id="KAK1284224.1"/>
    </source>
</evidence>
<keyword evidence="7" id="KW-0238">DNA-binding</keyword>
<dbReference type="InterPro" id="IPR047240">
    <property type="entry name" value="SANT_CDC5L_II"/>
</dbReference>
<reference evidence="11" key="1">
    <citation type="journal article" date="2023" name="Nat. Commun.">
        <title>Diploid and tetraploid genomes of Acorus and the evolution of monocots.</title>
        <authorList>
            <person name="Ma L."/>
            <person name="Liu K.W."/>
            <person name="Li Z."/>
            <person name="Hsiao Y.Y."/>
            <person name="Qi Y."/>
            <person name="Fu T."/>
            <person name="Tang G.D."/>
            <person name="Zhang D."/>
            <person name="Sun W.H."/>
            <person name="Liu D.K."/>
            <person name="Li Y."/>
            <person name="Chen G.Z."/>
            <person name="Liu X.D."/>
            <person name="Liao X.Y."/>
            <person name="Jiang Y.T."/>
            <person name="Yu X."/>
            <person name="Hao Y."/>
            <person name="Huang J."/>
            <person name="Zhao X.W."/>
            <person name="Ke S."/>
            <person name="Chen Y.Y."/>
            <person name="Wu W.L."/>
            <person name="Hsu J.L."/>
            <person name="Lin Y.F."/>
            <person name="Huang M.D."/>
            <person name="Li C.Y."/>
            <person name="Huang L."/>
            <person name="Wang Z.W."/>
            <person name="Zhao X."/>
            <person name="Zhong W.Y."/>
            <person name="Peng D.H."/>
            <person name="Ahmad S."/>
            <person name="Lan S."/>
            <person name="Zhang J.S."/>
            <person name="Tsai W.C."/>
            <person name="Van de Peer Y."/>
            <person name="Liu Z.J."/>
        </authorList>
    </citation>
    <scope>NUCLEOTIDE SEQUENCE</scope>
    <source>
        <strain evidence="11">CP</strain>
    </source>
</reference>
<evidence type="ECO:0000259" key="9">
    <source>
        <dbReference type="PROSITE" id="PS50090"/>
    </source>
</evidence>
<evidence type="ECO:0000256" key="1">
    <source>
        <dbReference type="ARBA" id="ARBA00004123"/>
    </source>
</evidence>